<dbReference type="InterPro" id="IPR053235">
    <property type="entry name" value="Ser_Thr_kinase"/>
</dbReference>
<evidence type="ECO:0000313" key="12">
    <source>
        <dbReference type="Proteomes" id="UP000075320"/>
    </source>
</evidence>
<dbReference type="OrthoDB" id="9801841at2"/>
<keyword evidence="6 9" id="KW-0067">ATP-binding</keyword>
<protein>
    <recommendedName>
        <fullName evidence="1">non-specific serine/threonine protein kinase</fullName>
        <ecNumber evidence="1">2.7.11.1</ecNumber>
    </recommendedName>
</protein>
<name>A0A150WR61_BDEBC</name>
<evidence type="ECO:0000256" key="6">
    <source>
        <dbReference type="ARBA" id="ARBA00022840"/>
    </source>
</evidence>
<evidence type="ECO:0000256" key="4">
    <source>
        <dbReference type="ARBA" id="ARBA00022741"/>
    </source>
</evidence>
<dbReference type="InterPro" id="IPR008266">
    <property type="entry name" value="Tyr_kinase_AS"/>
</dbReference>
<evidence type="ECO:0000256" key="8">
    <source>
        <dbReference type="ARBA" id="ARBA00048679"/>
    </source>
</evidence>
<evidence type="ECO:0000256" key="9">
    <source>
        <dbReference type="PROSITE-ProRule" id="PRU10141"/>
    </source>
</evidence>
<dbReference type="Gene3D" id="1.10.510.10">
    <property type="entry name" value="Transferase(Phosphotransferase) domain 1"/>
    <property type="match status" value="1"/>
</dbReference>
<feature type="binding site" evidence="9">
    <location>
        <position position="182"/>
    </location>
    <ligand>
        <name>ATP</name>
        <dbReference type="ChEBI" id="CHEBI:30616"/>
    </ligand>
</feature>
<keyword evidence="4 9" id="KW-0547">Nucleotide-binding</keyword>
<dbReference type="RefSeq" id="WP_061834392.1">
    <property type="nucleotide sequence ID" value="NZ_LUKE01000001.1"/>
</dbReference>
<proteinExistence type="predicted"/>
<dbReference type="PROSITE" id="PS50011">
    <property type="entry name" value="PROTEIN_KINASE_DOM"/>
    <property type="match status" value="1"/>
</dbReference>
<dbReference type="GO" id="GO:0005737">
    <property type="term" value="C:cytoplasm"/>
    <property type="evidence" value="ECO:0007669"/>
    <property type="project" value="TreeGrafter"/>
</dbReference>
<dbReference type="CDD" id="cd00180">
    <property type="entry name" value="PKc"/>
    <property type="match status" value="1"/>
</dbReference>
<evidence type="ECO:0000256" key="5">
    <source>
        <dbReference type="ARBA" id="ARBA00022777"/>
    </source>
</evidence>
<comment type="caution">
    <text evidence="11">The sequence shown here is derived from an EMBL/GenBank/DDBJ whole genome shotgun (WGS) entry which is preliminary data.</text>
</comment>
<keyword evidence="2 11" id="KW-0723">Serine/threonine-protein kinase</keyword>
<keyword evidence="3" id="KW-0808">Transferase</keyword>
<keyword evidence="5 11" id="KW-0418">Kinase</keyword>
<evidence type="ECO:0000256" key="2">
    <source>
        <dbReference type="ARBA" id="ARBA00022527"/>
    </source>
</evidence>
<dbReference type="InterPro" id="IPR011009">
    <property type="entry name" value="Kinase-like_dom_sf"/>
</dbReference>
<gene>
    <name evidence="11" type="ORF">AZI86_07185</name>
</gene>
<feature type="domain" description="Protein kinase" evidence="10">
    <location>
        <begin position="153"/>
        <end position="394"/>
    </location>
</feature>
<accession>A0A150WR61</accession>
<dbReference type="GO" id="GO:0005524">
    <property type="term" value="F:ATP binding"/>
    <property type="evidence" value="ECO:0007669"/>
    <property type="project" value="UniProtKB-UniRule"/>
</dbReference>
<evidence type="ECO:0000256" key="7">
    <source>
        <dbReference type="ARBA" id="ARBA00047899"/>
    </source>
</evidence>
<dbReference type="Pfam" id="PF00069">
    <property type="entry name" value="Pkinase"/>
    <property type="match status" value="1"/>
</dbReference>
<comment type="catalytic activity">
    <reaction evidence="8">
        <text>L-seryl-[protein] + ATP = O-phospho-L-seryl-[protein] + ADP + H(+)</text>
        <dbReference type="Rhea" id="RHEA:17989"/>
        <dbReference type="Rhea" id="RHEA-COMP:9863"/>
        <dbReference type="Rhea" id="RHEA-COMP:11604"/>
        <dbReference type="ChEBI" id="CHEBI:15378"/>
        <dbReference type="ChEBI" id="CHEBI:29999"/>
        <dbReference type="ChEBI" id="CHEBI:30616"/>
        <dbReference type="ChEBI" id="CHEBI:83421"/>
        <dbReference type="ChEBI" id="CHEBI:456216"/>
        <dbReference type="EC" id="2.7.11.1"/>
    </reaction>
</comment>
<reference evidence="11 12" key="1">
    <citation type="submission" date="2016-03" db="EMBL/GenBank/DDBJ databases">
        <authorList>
            <person name="Ploux O."/>
        </authorList>
    </citation>
    <scope>NUCLEOTIDE SEQUENCE [LARGE SCALE GENOMIC DNA]</scope>
    <source>
        <strain evidence="11 12">R0</strain>
    </source>
</reference>
<keyword evidence="12" id="KW-1185">Reference proteome</keyword>
<organism evidence="11 12">
    <name type="scientific">Bdellovibrio bacteriovorus</name>
    <dbReference type="NCBI Taxonomy" id="959"/>
    <lineage>
        <taxon>Bacteria</taxon>
        <taxon>Pseudomonadati</taxon>
        <taxon>Bdellovibrionota</taxon>
        <taxon>Bdellovibrionia</taxon>
        <taxon>Bdellovibrionales</taxon>
        <taxon>Pseudobdellovibrionaceae</taxon>
        <taxon>Bdellovibrio</taxon>
    </lineage>
</organism>
<dbReference type="AlphaFoldDB" id="A0A150WR61"/>
<evidence type="ECO:0000259" key="10">
    <source>
        <dbReference type="PROSITE" id="PS50011"/>
    </source>
</evidence>
<dbReference type="SUPFAM" id="SSF56112">
    <property type="entry name" value="Protein kinase-like (PK-like)"/>
    <property type="match status" value="1"/>
</dbReference>
<dbReference type="EC" id="2.7.11.1" evidence="1"/>
<dbReference type="EMBL" id="LUKE01000001">
    <property type="protein sequence ID" value="KYG66814.1"/>
    <property type="molecule type" value="Genomic_DNA"/>
</dbReference>
<dbReference type="PANTHER" id="PTHR24361">
    <property type="entry name" value="MITOGEN-ACTIVATED KINASE KINASE KINASE"/>
    <property type="match status" value="1"/>
</dbReference>
<sequence>MTVDNFIEAQARDLKEKGLISPEYNDLYKGVKNEQLKVIFASLHSQYVNLFKTMNERLPTRGDTAHFWAGPSRGLIFAIEMAISLRRALKDSEYAFDIDEYHSKLFEKCQNFLKASGGSLIPEHTDKVDLYYTLPIFTPSSSQKISRKDNIFHASLKHIGGGSYANIFKFHDEVFQHTFALKQAKKDLTFKERERFKREFDEMKKLSSPYVLEVYSFDETRFEYFMEYMDYSLHSYFEKYNATIKQDLRKSIILQALKGFSYLHSKNLIHRDISPKNVLLKIYDDVIVVKISDFGLVKIPDSTLTSVNTEMKGYFNDPALVTEGFDNYNVTHETYALTKLVFYILTGKTNTAKISDPNLVVFVKKGLNPDNTQRYQSVEQVSEAFKELSKKMGI</sequence>
<dbReference type="GO" id="GO:0004674">
    <property type="term" value="F:protein serine/threonine kinase activity"/>
    <property type="evidence" value="ECO:0007669"/>
    <property type="project" value="UniProtKB-KW"/>
</dbReference>
<evidence type="ECO:0000256" key="1">
    <source>
        <dbReference type="ARBA" id="ARBA00012513"/>
    </source>
</evidence>
<dbReference type="PANTHER" id="PTHR24361:SF433">
    <property type="entry name" value="PROTEIN KINASE DOMAIN-CONTAINING PROTEIN"/>
    <property type="match status" value="1"/>
</dbReference>
<evidence type="ECO:0000256" key="3">
    <source>
        <dbReference type="ARBA" id="ARBA00022679"/>
    </source>
</evidence>
<dbReference type="PROSITE" id="PS00107">
    <property type="entry name" value="PROTEIN_KINASE_ATP"/>
    <property type="match status" value="1"/>
</dbReference>
<dbReference type="InterPro" id="IPR017441">
    <property type="entry name" value="Protein_kinase_ATP_BS"/>
</dbReference>
<dbReference type="PROSITE" id="PS00109">
    <property type="entry name" value="PROTEIN_KINASE_TYR"/>
    <property type="match status" value="1"/>
</dbReference>
<dbReference type="Proteomes" id="UP000075320">
    <property type="component" value="Unassembled WGS sequence"/>
</dbReference>
<comment type="catalytic activity">
    <reaction evidence="7">
        <text>L-threonyl-[protein] + ATP = O-phospho-L-threonyl-[protein] + ADP + H(+)</text>
        <dbReference type="Rhea" id="RHEA:46608"/>
        <dbReference type="Rhea" id="RHEA-COMP:11060"/>
        <dbReference type="Rhea" id="RHEA-COMP:11605"/>
        <dbReference type="ChEBI" id="CHEBI:15378"/>
        <dbReference type="ChEBI" id="CHEBI:30013"/>
        <dbReference type="ChEBI" id="CHEBI:30616"/>
        <dbReference type="ChEBI" id="CHEBI:61977"/>
        <dbReference type="ChEBI" id="CHEBI:456216"/>
        <dbReference type="EC" id="2.7.11.1"/>
    </reaction>
</comment>
<evidence type="ECO:0000313" key="11">
    <source>
        <dbReference type="EMBL" id="KYG66814.1"/>
    </source>
</evidence>
<dbReference type="InterPro" id="IPR000719">
    <property type="entry name" value="Prot_kinase_dom"/>
</dbReference>